<evidence type="ECO:0000256" key="1">
    <source>
        <dbReference type="SAM" id="Phobius"/>
    </source>
</evidence>
<dbReference type="SMART" id="SM00014">
    <property type="entry name" value="acidPPc"/>
    <property type="match status" value="1"/>
</dbReference>
<dbReference type="Pfam" id="PF01569">
    <property type="entry name" value="PAP2"/>
    <property type="match status" value="1"/>
</dbReference>
<organism evidence="3 4">
    <name type="scientific">Anoxybacteroides tepidamans</name>
    <dbReference type="NCBI Taxonomy" id="265948"/>
    <lineage>
        <taxon>Bacteria</taxon>
        <taxon>Bacillati</taxon>
        <taxon>Bacillota</taxon>
        <taxon>Bacilli</taxon>
        <taxon>Bacillales</taxon>
        <taxon>Anoxybacillaceae</taxon>
        <taxon>Anoxybacteroides</taxon>
    </lineage>
</organism>
<proteinExistence type="predicted"/>
<dbReference type="InterPro" id="IPR000326">
    <property type="entry name" value="PAP2/HPO"/>
</dbReference>
<keyword evidence="1" id="KW-0812">Transmembrane</keyword>
<dbReference type="EMBL" id="JACHEP010000005">
    <property type="protein sequence ID" value="MBB5324280.1"/>
    <property type="molecule type" value="Genomic_DNA"/>
</dbReference>
<dbReference type="CDD" id="cd03392">
    <property type="entry name" value="PAP2_like_2"/>
    <property type="match status" value="1"/>
</dbReference>
<feature type="domain" description="Phosphatidic acid phosphatase type 2/haloperoxidase" evidence="2">
    <location>
        <begin position="87"/>
        <end position="201"/>
    </location>
</feature>
<dbReference type="Gene3D" id="1.20.144.10">
    <property type="entry name" value="Phosphatidic acid phosphatase type 2/haloperoxidase"/>
    <property type="match status" value="2"/>
</dbReference>
<evidence type="ECO:0000313" key="4">
    <source>
        <dbReference type="Proteomes" id="UP000520011"/>
    </source>
</evidence>
<dbReference type="GO" id="GO:0050380">
    <property type="term" value="F:undecaprenyl-diphosphatase activity"/>
    <property type="evidence" value="ECO:0007669"/>
    <property type="project" value="UniProtKB-EC"/>
</dbReference>
<keyword evidence="1" id="KW-0472">Membrane</keyword>
<feature type="transmembrane region" description="Helical" evidence="1">
    <location>
        <begin position="89"/>
        <end position="106"/>
    </location>
</feature>
<feature type="transmembrane region" description="Helical" evidence="1">
    <location>
        <begin position="186"/>
        <end position="204"/>
    </location>
</feature>
<dbReference type="PANTHER" id="PTHR14969">
    <property type="entry name" value="SPHINGOSINE-1-PHOSPHATE PHOSPHOHYDROLASE"/>
    <property type="match status" value="1"/>
</dbReference>
<dbReference type="PANTHER" id="PTHR14969:SF13">
    <property type="entry name" value="AT30094P"/>
    <property type="match status" value="1"/>
</dbReference>
<dbReference type="EC" id="3.6.1.27" evidence="3"/>
<dbReference type="AlphaFoldDB" id="A0A7W8IPH3"/>
<feature type="transmembrane region" description="Helical" evidence="1">
    <location>
        <begin position="7"/>
        <end position="28"/>
    </location>
</feature>
<evidence type="ECO:0000259" key="2">
    <source>
        <dbReference type="SMART" id="SM00014"/>
    </source>
</evidence>
<keyword evidence="4" id="KW-1185">Reference proteome</keyword>
<gene>
    <name evidence="3" type="ORF">HNQ34_001373</name>
</gene>
<evidence type="ECO:0000313" key="3">
    <source>
        <dbReference type="EMBL" id="MBB5324280.1"/>
    </source>
</evidence>
<feature type="transmembrane region" description="Helical" evidence="1">
    <location>
        <begin position="58"/>
        <end position="80"/>
    </location>
</feature>
<sequence>MNLKLELTRAFFLSLFSAIVFGLTAFLVSGSQVDHFDGVVISFIQRFESPALTSVMKFFSWIGSGRIVTIISLIALFVLYKAWKYRSELVLFVTVVAGSSILNQLLKSLFHRARPSLHRLAEASGFSFPSGHSMEAVALYGILAFLLWRRIDHRFGRVFLIFISFFMIMGIGVSRIYLGVHYPSDVIGGYFASSFWLFAAIWFYQRYKERSFEKTQFEKTH</sequence>
<comment type="caution">
    <text evidence="3">The sequence shown here is derived from an EMBL/GenBank/DDBJ whole genome shotgun (WGS) entry which is preliminary data.</text>
</comment>
<feature type="transmembrane region" description="Helical" evidence="1">
    <location>
        <begin position="159"/>
        <end position="180"/>
    </location>
</feature>
<dbReference type="InterPro" id="IPR036938">
    <property type="entry name" value="PAP2/HPO_sf"/>
</dbReference>
<name>A0A7W8IPH3_9BACL</name>
<dbReference type="RefSeq" id="WP_183252876.1">
    <property type="nucleotide sequence ID" value="NZ_JACHEP010000005.1"/>
</dbReference>
<accession>A0A7W8IPH3</accession>
<dbReference type="Proteomes" id="UP000520011">
    <property type="component" value="Unassembled WGS sequence"/>
</dbReference>
<keyword evidence="3" id="KW-0378">Hydrolase</keyword>
<protein>
    <submittedName>
        <fullName evidence="3">Undecaprenyl-diphosphatase</fullName>
        <ecNumber evidence="3">3.6.1.27</ecNumber>
    </submittedName>
</protein>
<keyword evidence="1" id="KW-1133">Transmembrane helix</keyword>
<feature type="transmembrane region" description="Helical" evidence="1">
    <location>
        <begin position="126"/>
        <end position="147"/>
    </location>
</feature>
<reference evidence="3 4" key="1">
    <citation type="submission" date="2020-08" db="EMBL/GenBank/DDBJ databases">
        <title>Genomic Encyclopedia of Type Strains, Phase IV (KMG-IV): sequencing the most valuable type-strain genomes for metagenomic binning, comparative biology and taxonomic classification.</title>
        <authorList>
            <person name="Goeker M."/>
        </authorList>
    </citation>
    <scope>NUCLEOTIDE SEQUENCE [LARGE SCALE GENOMIC DNA]</scope>
    <source>
        <strain evidence="3 4">DSM 16325</strain>
    </source>
</reference>
<dbReference type="SUPFAM" id="SSF48317">
    <property type="entry name" value="Acid phosphatase/Vanadium-dependent haloperoxidase"/>
    <property type="match status" value="1"/>
</dbReference>